<evidence type="ECO:0000259" key="10">
    <source>
        <dbReference type="Pfam" id="PF02426"/>
    </source>
</evidence>
<evidence type="ECO:0000256" key="6">
    <source>
        <dbReference type="ARBA" id="ARBA00022797"/>
    </source>
</evidence>
<dbReference type="OrthoDB" id="2889526at2"/>
<evidence type="ECO:0000313" key="12">
    <source>
        <dbReference type="Proteomes" id="UP000286594"/>
    </source>
</evidence>
<dbReference type="RefSeq" id="WP_113900432.1">
    <property type="nucleotide sequence ID" value="NZ_SAVB01000007.1"/>
</dbReference>
<evidence type="ECO:0000256" key="5">
    <source>
        <dbReference type="ARBA" id="ARBA00012070"/>
    </source>
</evidence>
<dbReference type="GO" id="GO:0042952">
    <property type="term" value="P:beta-ketoadipate pathway"/>
    <property type="evidence" value="ECO:0007669"/>
    <property type="project" value="UniProtKB-UniRule"/>
</dbReference>
<dbReference type="EMBL" id="SAVB01000007">
    <property type="protein sequence ID" value="RWR50146.1"/>
    <property type="molecule type" value="Genomic_DNA"/>
</dbReference>
<evidence type="ECO:0000256" key="2">
    <source>
        <dbReference type="ARBA" id="ARBA00005193"/>
    </source>
</evidence>
<evidence type="ECO:0000256" key="7">
    <source>
        <dbReference type="ARBA" id="ARBA00023235"/>
    </source>
</evidence>
<comment type="caution">
    <text evidence="11">The sequence shown here is derived from an EMBL/GenBank/DDBJ whole genome shotgun (WGS) entry which is preliminary data.</text>
</comment>
<dbReference type="GO" id="GO:0016159">
    <property type="term" value="F:muconolactone delta-isomerase activity"/>
    <property type="evidence" value="ECO:0007669"/>
    <property type="project" value="UniProtKB-UniRule"/>
</dbReference>
<dbReference type="Proteomes" id="UP000286594">
    <property type="component" value="Unassembled WGS sequence"/>
</dbReference>
<gene>
    <name evidence="11" type="primary">catC</name>
    <name evidence="11" type="ORF">EOW65_07060</name>
</gene>
<evidence type="ECO:0000256" key="8">
    <source>
        <dbReference type="NCBIfam" id="TIGR03221"/>
    </source>
</evidence>
<evidence type="ECO:0000313" key="11">
    <source>
        <dbReference type="EMBL" id="RWR50146.1"/>
    </source>
</evidence>
<dbReference type="Gene3D" id="3.30.70.1060">
    <property type="entry name" value="Dimeric alpha+beta barrel"/>
    <property type="match status" value="1"/>
</dbReference>
<dbReference type="EC" id="5.3.3.4" evidence="5 8"/>
<organism evidence="11 12">
    <name type="scientific">Paenirhodobacter ferrireducens</name>
    <dbReference type="NCBI Taxonomy" id="1215032"/>
    <lineage>
        <taxon>Bacteria</taxon>
        <taxon>Pseudomonadati</taxon>
        <taxon>Pseudomonadota</taxon>
        <taxon>Alphaproteobacteria</taxon>
        <taxon>Rhodobacterales</taxon>
        <taxon>Rhodobacter group</taxon>
        <taxon>Paenirhodobacter</taxon>
    </lineage>
</organism>
<dbReference type="UniPathway" id="UPA00157">
    <property type="reaction ID" value="UER00260"/>
</dbReference>
<dbReference type="PIRSF" id="PIRSF001486">
    <property type="entry name" value="CatC"/>
    <property type="match status" value="1"/>
</dbReference>
<keyword evidence="6 9" id="KW-0058">Aromatic hydrocarbons catabolism</keyword>
<evidence type="ECO:0000256" key="4">
    <source>
        <dbReference type="ARBA" id="ARBA00011365"/>
    </source>
</evidence>
<keyword evidence="7 9" id="KW-0413">Isomerase</keyword>
<dbReference type="Pfam" id="PF02426">
    <property type="entry name" value="MIase"/>
    <property type="match status" value="1"/>
</dbReference>
<comment type="catalytic activity">
    <reaction evidence="1 9">
        <text>(S)-muconolactone = (4,5-dihydro-5-oxofuran-2-yl)-acetate</text>
        <dbReference type="Rhea" id="RHEA:12348"/>
        <dbReference type="ChEBI" id="CHEBI:58425"/>
        <dbReference type="ChEBI" id="CHEBI:58736"/>
        <dbReference type="EC" id="5.3.3.4"/>
    </reaction>
</comment>
<dbReference type="AlphaFoldDB" id="A0A443LLW0"/>
<evidence type="ECO:0000256" key="1">
    <source>
        <dbReference type="ARBA" id="ARBA00001739"/>
    </source>
</evidence>
<protein>
    <recommendedName>
        <fullName evidence="5 8">Muconolactone Delta-isomerase</fullName>
        <shortName evidence="9">MIase</shortName>
        <ecNumber evidence="5 8">5.3.3.4</ecNumber>
    </recommendedName>
</protein>
<evidence type="ECO:0000256" key="9">
    <source>
        <dbReference type="PIRNR" id="PIRNR001486"/>
    </source>
</evidence>
<proteinExistence type="inferred from homology"/>
<feature type="domain" description="Muconolactone isomerase" evidence="10">
    <location>
        <begin position="1"/>
        <end position="89"/>
    </location>
</feature>
<dbReference type="SUPFAM" id="SSF54909">
    <property type="entry name" value="Dimeric alpha+beta barrel"/>
    <property type="match status" value="1"/>
</dbReference>
<dbReference type="InterPro" id="IPR026029">
    <property type="entry name" value="MLI_dom"/>
</dbReference>
<sequence>MLYHVAMTVRLPADMDPAVAGEIKAREKAYSQALQQQGVWRHIWRVAGLYENVSIFDCRDNAHLHEVLTGLPLYPHMDIAVTPLCRHPSSVREDDR</sequence>
<dbReference type="InterPro" id="IPR011008">
    <property type="entry name" value="Dimeric_a/b-barrel"/>
</dbReference>
<reference evidence="11 12" key="1">
    <citation type="submission" date="2019-01" db="EMBL/GenBank/DDBJ databases">
        <title>Sinorhodobacter populi sp. nov. isolated from the symptomatic bark tissue of Populus euramericana canker.</title>
        <authorList>
            <person name="Xu G."/>
        </authorList>
    </citation>
    <scope>NUCLEOTIDE SEQUENCE [LARGE SCALE GENOMIC DNA]</scope>
    <source>
        <strain evidence="11 12">CCTCC AB2012026</strain>
    </source>
</reference>
<dbReference type="InterPro" id="IPR003464">
    <property type="entry name" value="Muconolactone_d_Isoase"/>
</dbReference>
<comment type="similarity">
    <text evidence="3 9">Belongs to the muconolactone Delta-isomerase family.</text>
</comment>
<comment type="subunit">
    <text evidence="4">Homodecamer.</text>
</comment>
<evidence type="ECO:0000256" key="3">
    <source>
        <dbReference type="ARBA" id="ARBA00010882"/>
    </source>
</evidence>
<comment type="pathway">
    <text evidence="2 9">Aromatic compound metabolism; beta-ketoadipate pathway; 5-oxo-4,5-dihydro-2-furylacetate from catechol: step 3/3.</text>
</comment>
<accession>A0A443LLW0</accession>
<dbReference type="NCBIfam" id="TIGR03221">
    <property type="entry name" value="muco_delta"/>
    <property type="match status" value="1"/>
</dbReference>
<keyword evidence="12" id="KW-1185">Reference proteome</keyword>
<name>A0A443LLW0_9RHOB</name>